<proteinExistence type="predicted"/>
<evidence type="ECO:0000313" key="3">
    <source>
        <dbReference type="EMBL" id="SHN75246.1"/>
    </source>
</evidence>
<evidence type="ECO:0000256" key="2">
    <source>
        <dbReference type="SAM" id="Phobius"/>
    </source>
</evidence>
<dbReference type="RefSeq" id="WP_073260046.1">
    <property type="nucleotide sequence ID" value="NZ_FRCS01000007.1"/>
</dbReference>
<dbReference type="STRING" id="134849.SAMN05443668_107252"/>
<name>A0A1M7TX10_9ACTN</name>
<keyword evidence="4" id="KW-1185">Reference proteome</keyword>
<evidence type="ECO:0000313" key="4">
    <source>
        <dbReference type="Proteomes" id="UP000184440"/>
    </source>
</evidence>
<protein>
    <submittedName>
        <fullName evidence="3">Uncharacterized protein</fullName>
    </submittedName>
</protein>
<accession>A0A1M7TX10</accession>
<evidence type="ECO:0000256" key="1">
    <source>
        <dbReference type="SAM" id="MobiDB-lite"/>
    </source>
</evidence>
<dbReference type="EMBL" id="FRCS01000007">
    <property type="protein sequence ID" value="SHN75246.1"/>
    <property type="molecule type" value="Genomic_DNA"/>
</dbReference>
<dbReference type="AlphaFoldDB" id="A0A1M7TX10"/>
<gene>
    <name evidence="3" type="ORF">SAMN05443668_107252</name>
</gene>
<feature type="region of interest" description="Disordered" evidence="1">
    <location>
        <begin position="15"/>
        <end position="34"/>
    </location>
</feature>
<feature type="transmembrane region" description="Helical" evidence="2">
    <location>
        <begin position="46"/>
        <end position="68"/>
    </location>
</feature>
<organism evidence="3 4">
    <name type="scientific">Cryptosporangium aurantiacum</name>
    <dbReference type="NCBI Taxonomy" id="134849"/>
    <lineage>
        <taxon>Bacteria</taxon>
        <taxon>Bacillati</taxon>
        <taxon>Actinomycetota</taxon>
        <taxon>Actinomycetes</taxon>
        <taxon>Cryptosporangiales</taxon>
        <taxon>Cryptosporangiaceae</taxon>
        <taxon>Cryptosporangium</taxon>
    </lineage>
</organism>
<keyword evidence="2" id="KW-0472">Membrane</keyword>
<sequence length="225" mass="23402">MNDIKHLLTAALNEEPARMTTDLQSPPVDPTDDLARGRRRVLRRRAAIAGGVAAAALLVGGVATVAGLDAGGDGTTGVATTEHRTTVRTQEVTLVAYTGEQPKGYRVEQLPDGWVIQGGSEASLTIAPANAADQNPDSFVNKLTVLSASSDTPPETLTEGTPVPMSGGTGYFRDAGDGVQIFTYQDPSGRWVQIQVPAQLHWDAARSAAFAEGITVVNGAGDSHG</sequence>
<keyword evidence="2" id="KW-0812">Transmembrane</keyword>
<keyword evidence="2" id="KW-1133">Transmembrane helix</keyword>
<reference evidence="3 4" key="1">
    <citation type="submission" date="2016-11" db="EMBL/GenBank/DDBJ databases">
        <authorList>
            <person name="Jaros S."/>
            <person name="Januszkiewicz K."/>
            <person name="Wedrychowicz H."/>
        </authorList>
    </citation>
    <scope>NUCLEOTIDE SEQUENCE [LARGE SCALE GENOMIC DNA]</scope>
    <source>
        <strain evidence="3 4">DSM 46144</strain>
    </source>
</reference>
<dbReference type="OrthoDB" id="3787029at2"/>
<dbReference type="Proteomes" id="UP000184440">
    <property type="component" value="Unassembled WGS sequence"/>
</dbReference>